<evidence type="ECO:0000313" key="1">
    <source>
        <dbReference type="EMBL" id="GKT35202.1"/>
    </source>
</evidence>
<sequence length="1212" mass="141827">MSLEYSSVVRFPPFHKLKALLTAIEVSTHTSIFLYYEAIPQIKAIFDTILKLSPSAQCYHTHAAICFKICYYVLNTCTNDDYHTFFIKESGNINEELIQIVYSILPKIIQVEIILRDQKLEENATQRVENDEMDISIVKESLSETSCLTLRILNRAISWDPSLSRKYFPNLLSFIAHVFNMGQLTIFEDPIIEDILDLCRNIIFVQHDPTRDSFLSLLLPHILPWAQKYPDRKFFLLWIDILKNITLDKDNSLPHEERSSQLWFMFHPVLSMISDISPKNMPFIHEAISPCLCFFASLSSIPAQAEEVYDHTKDLLGGWFEVVKEKKDTDEDRLGIKYWCRLISYFSSVPSLIAHISPKFDADMEWCLENTYYISSSYYDDCVRYMCNCNPSLSKWGDLINSIMRKCLSATSTSRLYNEHNGDILSTFQKYQSKCEVIEHKTEIVLCCQCLRLFMHHVVSETKILLPVYDILKLIGMFIEHLSRLVVDLEGRLDEVYCLICCEYTHAVVEYPESFLLYSSQAFQSILKRRCTNIHMDNNRTVLLNLFEIFQNISCAKSLISKQFILNIFKDCIEEILLFMKKSDKSQYLIQRWILVLVNITSNEEYSPIKSLCAEVWPLFHSIYDVICVHDDHITADKFIEISSILHFFSHLCCDPLHAVEVYDTIKDRLNIWFESIKTAKDDIIQPIRQFSRFLSVLSSVPSLIPKISPRYDDAMKWCKDNGDIDNYYYIYLENCYPSLKKWICLISKIQRSQQTQTSKLYQSSRVKLLDVFTSVLAQKNIIHIHKQKLIVCCQCLSMFVMHKFPTGQIYEASDVKLSFSLLTGLVRTFIDHLSKANEKLEGAIDEEYCKICEISGHKEREFFYYGILPTLQNILERGSQRDRKLRGRTHYYLLKTLRNISKSSPKPILQIIKPYIIDWMELYPDSKSYGFWMEILTNCTWSHKNESANRTLCSEAWPLFHPILNIVKREFVGNQIDVDSHELFLFFFNNLCSNQNHIIEIYENVKHLLGGWFEMIKTSKRDWNIQYLSEFMARFISTLSSEPLIIPELSPKFDEDMKWCSLIRSIPMIATIPTIETSPRPDFDGHSFGLRVCSWLKYYRNSDRPSFEDVTYFDLISGKRMNYSTCKVIQSGEYCYEFSDDEKERKGESKDSRRVAYSPLLHYSLPQKLLVKMKFKEERPLRQAAYDLIEETSAGTEVLFDDSYGYPGYLK</sequence>
<keyword evidence="2" id="KW-1185">Reference proteome</keyword>
<protein>
    <submittedName>
        <fullName evidence="1">Uncharacterized protein</fullName>
    </submittedName>
</protein>
<organism evidence="1 2">
    <name type="scientific">Aduncisulcus paluster</name>
    <dbReference type="NCBI Taxonomy" id="2918883"/>
    <lineage>
        <taxon>Eukaryota</taxon>
        <taxon>Metamonada</taxon>
        <taxon>Carpediemonas-like organisms</taxon>
        <taxon>Aduncisulcus</taxon>
    </lineage>
</organism>
<dbReference type="EMBL" id="BQXS01010942">
    <property type="protein sequence ID" value="GKT35202.1"/>
    <property type="molecule type" value="Genomic_DNA"/>
</dbReference>
<accession>A0ABQ5KRW2</accession>
<dbReference type="Proteomes" id="UP001057375">
    <property type="component" value="Unassembled WGS sequence"/>
</dbReference>
<evidence type="ECO:0000313" key="2">
    <source>
        <dbReference type="Proteomes" id="UP001057375"/>
    </source>
</evidence>
<dbReference type="InterPro" id="IPR016024">
    <property type="entry name" value="ARM-type_fold"/>
</dbReference>
<name>A0ABQ5KRW2_9EUKA</name>
<dbReference type="SUPFAM" id="SSF48371">
    <property type="entry name" value="ARM repeat"/>
    <property type="match status" value="1"/>
</dbReference>
<gene>
    <name evidence="1" type="ORF">ADUPG1_008408</name>
</gene>
<proteinExistence type="predicted"/>
<reference evidence="1" key="1">
    <citation type="submission" date="2022-03" db="EMBL/GenBank/DDBJ databases">
        <title>Draft genome sequence of Aduncisulcus paluster, a free-living microaerophilic Fornicata.</title>
        <authorList>
            <person name="Yuyama I."/>
            <person name="Kume K."/>
            <person name="Tamura T."/>
            <person name="Inagaki Y."/>
            <person name="Hashimoto T."/>
        </authorList>
    </citation>
    <scope>NUCLEOTIDE SEQUENCE</scope>
    <source>
        <strain evidence="1">NY0171</strain>
    </source>
</reference>
<comment type="caution">
    <text evidence="1">The sequence shown here is derived from an EMBL/GenBank/DDBJ whole genome shotgun (WGS) entry which is preliminary data.</text>
</comment>